<dbReference type="Pfam" id="PF00753">
    <property type="entry name" value="Lactamase_B"/>
    <property type="match status" value="1"/>
</dbReference>
<dbReference type="InterPro" id="IPR001279">
    <property type="entry name" value="Metallo-B-lactamas"/>
</dbReference>
<dbReference type="PANTHER" id="PTHR43694">
    <property type="entry name" value="RIBONUCLEASE J"/>
    <property type="match status" value="1"/>
</dbReference>
<dbReference type="SUPFAM" id="SSF56281">
    <property type="entry name" value="Metallo-hydrolase/oxidoreductase"/>
    <property type="match status" value="1"/>
</dbReference>
<organism evidence="2 3">
    <name type="scientific">Azohydromonas lata</name>
    <dbReference type="NCBI Taxonomy" id="45677"/>
    <lineage>
        <taxon>Bacteria</taxon>
        <taxon>Pseudomonadati</taxon>
        <taxon>Pseudomonadota</taxon>
        <taxon>Betaproteobacteria</taxon>
        <taxon>Burkholderiales</taxon>
        <taxon>Sphaerotilaceae</taxon>
        <taxon>Azohydromonas</taxon>
    </lineage>
</organism>
<reference evidence="2 3" key="1">
    <citation type="submission" date="2023-11" db="EMBL/GenBank/DDBJ databases">
        <title>Draft genome of Azohydromonas lata strain H1 (DSM1123), a polyhydroxyalkanoate producer.</title>
        <authorList>
            <person name="Traversa D."/>
            <person name="D'Addabbo P."/>
            <person name="Pazzani C."/>
            <person name="Manzari C."/>
            <person name="Chiara M."/>
            <person name="Scrascia M."/>
        </authorList>
    </citation>
    <scope>NUCLEOTIDE SEQUENCE [LARGE SCALE GENOMIC DNA]</scope>
    <source>
        <strain evidence="2 3">H1</strain>
        <plasmid evidence="2">unnamed</plasmid>
    </source>
</reference>
<geneLocation type="plasmid" evidence="2">
    <name>unnamed</name>
</geneLocation>
<name>A0ABU5I836_9BURK</name>
<dbReference type="Proteomes" id="UP001293718">
    <property type="component" value="Unassembled WGS sequence"/>
</dbReference>
<evidence type="ECO:0000313" key="3">
    <source>
        <dbReference type="Proteomes" id="UP001293718"/>
    </source>
</evidence>
<dbReference type="RefSeq" id="WP_322463956.1">
    <property type="nucleotide sequence ID" value="NZ_JAXOJX010000001.1"/>
</dbReference>
<proteinExistence type="predicted"/>
<keyword evidence="3" id="KW-1185">Reference proteome</keyword>
<evidence type="ECO:0000313" key="2">
    <source>
        <dbReference type="EMBL" id="MDZ5455261.1"/>
    </source>
</evidence>
<keyword evidence="2" id="KW-0614">Plasmid</keyword>
<dbReference type="EMBL" id="JAXOJX010000001">
    <property type="protein sequence ID" value="MDZ5455261.1"/>
    <property type="molecule type" value="Genomic_DNA"/>
</dbReference>
<dbReference type="PANTHER" id="PTHR43694:SF1">
    <property type="entry name" value="RIBONUCLEASE J"/>
    <property type="match status" value="1"/>
</dbReference>
<dbReference type="SMART" id="SM00849">
    <property type="entry name" value="Lactamase_B"/>
    <property type="match status" value="1"/>
</dbReference>
<evidence type="ECO:0000259" key="1">
    <source>
        <dbReference type="SMART" id="SM00849"/>
    </source>
</evidence>
<feature type="domain" description="Metallo-beta-lactamase" evidence="1">
    <location>
        <begin position="13"/>
        <end position="200"/>
    </location>
</feature>
<dbReference type="InterPro" id="IPR036866">
    <property type="entry name" value="RibonucZ/Hydroxyglut_hydro"/>
</dbReference>
<gene>
    <name evidence="2" type="ORF">SM757_01615</name>
</gene>
<comment type="caution">
    <text evidence="2">The sequence shown here is derived from an EMBL/GenBank/DDBJ whole genome shotgun (WGS) entry which is preliminary data.</text>
</comment>
<accession>A0ABU5I836</accession>
<dbReference type="CDD" id="cd07732">
    <property type="entry name" value="metallo-hydrolase-like_MBL-fold"/>
    <property type="match status" value="1"/>
</dbReference>
<protein>
    <submittedName>
        <fullName evidence="2">MBL fold metallo-hydrolase</fullName>
    </submittedName>
</protein>
<dbReference type="Gene3D" id="3.60.15.10">
    <property type="entry name" value="Ribonuclease Z/Hydroxyacylglutathione hydrolase-like"/>
    <property type="match status" value="1"/>
</dbReference>
<sequence length="421" mass="46215">MRACIHRGSQQIGGSCVEVEHEGSRLLLDLGLPLDAPANTPAALPAGLALPGDCGESGLLGILISHPHLDHYGLLAHVPPAIPVGMGAAARRILQAAAPFLPGQPPLPAPGWDYQSGQALHIGPFTVTPYLVDHSAYDAYALLIEAGGERLLYSGDFRAHGRKAQLFERMVDRPPRHIDALLLEGSSLGRLTDDAQFPSESDIEAQLVTEFKATPGMALVHTSAQNIDRVVSVFRACRRTQRRLVIDLYAAAILQATANPRLPQSHWQDVALFVPHSQRVKIKKEGWFEQLQAHAAHRIYPEQLAGLAGELTLLFRPLHQRDLADAGCLAGARYIYSQWEGYWEQGSYDDVREWLDQHGIARVPLHTSGHASPVDLRRFVQALAPGKVVPIHSFRADRYPELFPRVEPHADGQWWPVKGAA</sequence>